<dbReference type="Proteomes" id="UP000436088">
    <property type="component" value="Unassembled WGS sequence"/>
</dbReference>
<feature type="chain" id="PRO_5025574226" description="Late embryogenesis abundant protein LEA-2 subgroup domain-containing protein" evidence="1">
    <location>
        <begin position="18"/>
        <end position="129"/>
    </location>
</feature>
<organism evidence="2 3">
    <name type="scientific">Hibiscus syriacus</name>
    <name type="common">Rose of Sharon</name>
    <dbReference type="NCBI Taxonomy" id="106335"/>
    <lineage>
        <taxon>Eukaryota</taxon>
        <taxon>Viridiplantae</taxon>
        <taxon>Streptophyta</taxon>
        <taxon>Embryophyta</taxon>
        <taxon>Tracheophyta</taxon>
        <taxon>Spermatophyta</taxon>
        <taxon>Magnoliopsida</taxon>
        <taxon>eudicotyledons</taxon>
        <taxon>Gunneridae</taxon>
        <taxon>Pentapetalae</taxon>
        <taxon>rosids</taxon>
        <taxon>malvids</taxon>
        <taxon>Malvales</taxon>
        <taxon>Malvaceae</taxon>
        <taxon>Malvoideae</taxon>
        <taxon>Hibiscus</taxon>
    </lineage>
</organism>
<dbReference type="AlphaFoldDB" id="A0A6A2YMT8"/>
<evidence type="ECO:0000313" key="2">
    <source>
        <dbReference type="EMBL" id="KAE8680629.1"/>
    </source>
</evidence>
<name>A0A6A2YMT8_HIBSY</name>
<dbReference type="EMBL" id="VEPZ02001322">
    <property type="protein sequence ID" value="KAE8680629.1"/>
    <property type="molecule type" value="Genomic_DNA"/>
</dbReference>
<evidence type="ECO:0000313" key="3">
    <source>
        <dbReference type="Proteomes" id="UP000436088"/>
    </source>
</evidence>
<keyword evidence="1" id="KW-0732">Signal</keyword>
<proteinExistence type="predicted"/>
<evidence type="ECO:0008006" key="4">
    <source>
        <dbReference type="Google" id="ProtNLM"/>
    </source>
</evidence>
<protein>
    <recommendedName>
        <fullName evidence="4">Late embryogenesis abundant protein LEA-2 subgroup domain-containing protein</fullName>
    </recommendedName>
</protein>
<sequence>MVLYLFLLFLLPRFFFGAPLDVRPREVSVSELDVSGQKLTLNLSTTYAVHNPNKAFRVRVKSTRGTLYCRNIDPLAVTTVLKSFYLEEDGVVFGMFRFSSGDGSDGERSATVERDVIEDISPGFENRGG</sequence>
<feature type="signal peptide" evidence="1">
    <location>
        <begin position="1"/>
        <end position="17"/>
    </location>
</feature>
<gene>
    <name evidence="2" type="ORF">F3Y22_tig00111377pilonHSYRG00081</name>
</gene>
<accession>A0A6A2YMT8</accession>
<comment type="caution">
    <text evidence="2">The sequence shown here is derived from an EMBL/GenBank/DDBJ whole genome shotgun (WGS) entry which is preliminary data.</text>
</comment>
<keyword evidence="3" id="KW-1185">Reference proteome</keyword>
<reference evidence="2" key="1">
    <citation type="submission" date="2019-09" db="EMBL/GenBank/DDBJ databases">
        <title>Draft genome information of white flower Hibiscus syriacus.</title>
        <authorList>
            <person name="Kim Y.-M."/>
        </authorList>
    </citation>
    <scope>NUCLEOTIDE SEQUENCE [LARGE SCALE GENOMIC DNA]</scope>
    <source>
        <strain evidence="2">YM2019G1</strain>
    </source>
</reference>
<evidence type="ECO:0000256" key="1">
    <source>
        <dbReference type="SAM" id="SignalP"/>
    </source>
</evidence>